<dbReference type="SUPFAM" id="SSF55729">
    <property type="entry name" value="Acyl-CoA N-acyltransferases (Nat)"/>
    <property type="match status" value="1"/>
</dbReference>
<evidence type="ECO:0000313" key="3">
    <source>
        <dbReference type="Proteomes" id="UP000618926"/>
    </source>
</evidence>
<keyword evidence="3" id="KW-1185">Reference proteome</keyword>
<dbReference type="Proteomes" id="UP000618926">
    <property type="component" value="Unassembled WGS sequence"/>
</dbReference>
<protein>
    <submittedName>
        <fullName evidence="2">GNAT family N-acetyltransferase</fullName>
    </submittedName>
</protein>
<proteinExistence type="predicted"/>
<feature type="domain" description="N-acetyltransferase" evidence="1">
    <location>
        <begin position="12"/>
        <end position="57"/>
    </location>
</feature>
<sequence>MRDPFKSTPYSPENVYYIGELLFRLPYRSRGLGRRLLTSMESHIRSLGSFHVIVCATVERPLDHPCRRHEYIPINNFLDRTGFVRLDGITTHFTWMEIDGARHNHTMQFWMKDLSQPCPQLNSPPQN</sequence>
<organism evidence="2 3">
    <name type="scientific">Geobacter anodireducens</name>
    <dbReference type="NCBI Taxonomy" id="1340425"/>
    <lineage>
        <taxon>Bacteria</taxon>
        <taxon>Pseudomonadati</taxon>
        <taxon>Thermodesulfobacteriota</taxon>
        <taxon>Desulfuromonadia</taxon>
        <taxon>Geobacterales</taxon>
        <taxon>Geobacteraceae</taxon>
        <taxon>Geobacter</taxon>
    </lineage>
</organism>
<reference evidence="2 3" key="1">
    <citation type="submission" date="2020-10" db="EMBL/GenBank/DDBJ databases">
        <title>Investigation of anaerobic biodegradation of phenanthrene by a sulfate-dependent Geobacter anodireducens strain PheS2.</title>
        <authorList>
            <person name="Zhang Z."/>
        </authorList>
    </citation>
    <scope>NUCLEOTIDE SEQUENCE [LARGE SCALE GENOMIC DNA]</scope>
    <source>
        <strain evidence="2 3">PheS2</strain>
    </source>
</reference>
<dbReference type="Pfam" id="PF00583">
    <property type="entry name" value="Acetyltransf_1"/>
    <property type="match status" value="1"/>
</dbReference>
<evidence type="ECO:0000313" key="2">
    <source>
        <dbReference type="EMBL" id="MBE2888900.1"/>
    </source>
</evidence>
<dbReference type="InterPro" id="IPR000182">
    <property type="entry name" value="GNAT_dom"/>
</dbReference>
<evidence type="ECO:0000259" key="1">
    <source>
        <dbReference type="Pfam" id="PF00583"/>
    </source>
</evidence>
<dbReference type="EMBL" id="JADBFD010000018">
    <property type="protein sequence ID" value="MBE2888900.1"/>
    <property type="molecule type" value="Genomic_DNA"/>
</dbReference>
<dbReference type="InterPro" id="IPR016181">
    <property type="entry name" value="Acyl_CoA_acyltransferase"/>
</dbReference>
<accession>A0ABR9NXB3</accession>
<comment type="caution">
    <text evidence="2">The sequence shown here is derived from an EMBL/GenBank/DDBJ whole genome shotgun (WGS) entry which is preliminary data.</text>
</comment>
<name>A0ABR9NXB3_9BACT</name>
<dbReference type="Gene3D" id="3.40.630.30">
    <property type="match status" value="1"/>
</dbReference>
<dbReference type="CDD" id="cd04301">
    <property type="entry name" value="NAT_SF"/>
    <property type="match status" value="1"/>
</dbReference>
<gene>
    <name evidence="2" type="ORF">IIE05_13095</name>
</gene>